<reference evidence="1" key="1">
    <citation type="journal article" date="2019" name="Sci. Rep.">
        <title>Draft genome of Tanacetum cinerariifolium, the natural source of mosquito coil.</title>
        <authorList>
            <person name="Yamashiro T."/>
            <person name="Shiraishi A."/>
            <person name="Satake H."/>
            <person name="Nakayama K."/>
        </authorList>
    </citation>
    <scope>NUCLEOTIDE SEQUENCE</scope>
</reference>
<name>A0A6L2M1I3_TANCI</name>
<gene>
    <name evidence="1" type="ORF">Tci_039869</name>
</gene>
<organism evidence="1">
    <name type="scientific">Tanacetum cinerariifolium</name>
    <name type="common">Dalmatian daisy</name>
    <name type="synonym">Chrysanthemum cinerariifolium</name>
    <dbReference type="NCBI Taxonomy" id="118510"/>
    <lineage>
        <taxon>Eukaryota</taxon>
        <taxon>Viridiplantae</taxon>
        <taxon>Streptophyta</taxon>
        <taxon>Embryophyta</taxon>
        <taxon>Tracheophyta</taxon>
        <taxon>Spermatophyta</taxon>
        <taxon>Magnoliopsida</taxon>
        <taxon>eudicotyledons</taxon>
        <taxon>Gunneridae</taxon>
        <taxon>Pentapetalae</taxon>
        <taxon>asterids</taxon>
        <taxon>campanulids</taxon>
        <taxon>Asterales</taxon>
        <taxon>Asteraceae</taxon>
        <taxon>Asteroideae</taxon>
        <taxon>Anthemideae</taxon>
        <taxon>Anthemidinae</taxon>
        <taxon>Tanacetum</taxon>
    </lineage>
</organism>
<sequence>MLGTFSKGDCFIAFGVKQSFFPPCKPSRSETYVSTSVKEIDYVQLGIVNQAELKLQPRAFFSFYAINISVDVFYPVPVAAVAFPAVTIVTTLAYHGEAIRGIHEHLQGVPIEEDMSTLRFRMGMAKAQNASMRGKIRTMEAIETVTRSQERRARIEMER</sequence>
<dbReference type="AlphaFoldDB" id="A0A6L2M1I3"/>
<dbReference type="EMBL" id="BKCJ010005649">
    <property type="protein sequence ID" value="GEU67891.1"/>
    <property type="molecule type" value="Genomic_DNA"/>
</dbReference>
<proteinExistence type="predicted"/>
<comment type="caution">
    <text evidence="1">The sequence shown here is derived from an EMBL/GenBank/DDBJ whole genome shotgun (WGS) entry which is preliminary data.</text>
</comment>
<evidence type="ECO:0000313" key="1">
    <source>
        <dbReference type="EMBL" id="GEU67891.1"/>
    </source>
</evidence>
<accession>A0A6L2M1I3</accession>
<protein>
    <submittedName>
        <fullName evidence="1">Uncharacterized protein</fullName>
    </submittedName>
</protein>